<keyword evidence="8" id="KW-1185">Reference proteome</keyword>
<dbReference type="RefSeq" id="WP_281764501.1">
    <property type="nucleotide sequence ID" value="NZ_BRVO01000001.1"/>
</dbReference>
<reference evidence="7" key="1">
    <citation type="submission" date="2022-07" db="EMBL/GenBank/DDBJ databases">
        <title>Taxonomy of Novel Oxalotrophic and Methylotrophic Bacteria.</title>
        <authorList>
            <person name="Sahin N."/>
            <person name="Tani A."/>
        </authorList>
    </citation>
    <scope>NUCLEOTIDE SEQUENCE</scope>
    <source>
        <strain evidence="7">Y10</strain>
    </source>
</reference>
<evidence type="ECO:0000256" key="3">
    <source>
        <dbReference type="ARBA" id="ARBA00022692"/>
    </source>
</evidence>
<feature type="transmembrane region" description="Helical" evidence="6">
    <location>
        <begin position="200"/>
        <end position="221"/>
    </location>
</feature>
<feature type="transmembrane region" description="Helical" evidence="6">
    <location>
        <begin position="297"/>
        <end position="328"/>
    </location>
</feature>
<evidence type="ECO:0000256" key="6">
    <source>
        <dbReference type="SAM" id="Phobius"/>
    </source>
</evidence>
<keyword evidence="5 6" id="KW-0472">Membrane</keyword>
<evidence type="ECO:0000313" key="8">
    <source>
        <dbReference type="Proteomes" id="UP001143543"/>
    </source>
</evidence>
<protein>
    <submittedName>
        <fullName evidence="7">AI-2E family transporter</fullName>
    </submittedName>
</protein>
<feature type="transmembrane region" description="Helical" evidence="6">
    <location>
        <begin position="147"/>
        <end position="166"/>
    </location>
</feature>
<feature type="transmembrane region" description="Helical" evidence="6">
    <location>
        <begin position="35"/>
        <end position="52"/>
    </location>
</feature>
<dbReference type="EMBL" id="BRVO01000001">
    <property type="protein sequence ID" value="GLB48877.1"/>
    <property type="molecule type" value="Genomic_DNA"/>
</dbReference>
<comment type="similarity">
    <text evidence="2">Belongs to the autoinducer-2 exporter (AI-2E) (TC 2.A.86) family.</text>
</comment>
<dbReference type="PANTHER" id="PTHR21716:SF4">
    <property type="entry name" value="TRANSMEMBRANE PROTEIN 245"/>
    <property type="match status" value="1"/>
</dbReference>
<sequence length="366" mass="40903">MEKKHALHPDLVRQLFILCVIIFLGILITQEMMPYLSGVLGAVTLYVLFNVWMQKMLDKGFKPWVAATIILLTSLSIIVIPLGAITILFVTKINDLFKNKDDITNIINENIQKIEDIFPFDISTGINTSKITSWVSDYFTNVADTTFNTFISITLMFFILYFMLINRNYIREYITMYIPLSDKNIKTLANESREIVKSNAIGIPLVALIQGVIALAGYFIFGIPNPILWFVVTFVGSMIPFVGTALGIIPVTLIMLSQGDTFGAYGILIYGVVIVGSADNLFRILVQNKLANLHPLITLIGVVIGVPLFGFIGLVFGPLMVSVFLLLLKIYKNEYGKEARELNKERIEADSFIGPSSDNPEKVKNL</sequence>
<accession>A0ABQ5MHN7</accession>
<evidence type="ECO:0000256" key="5">
    <source>
        <dbReference type="ARBA" id="ARBA00023136"/>
    </source>
</evidence>
<feature type="transmembrane region" description="Helical" evidence="6">
    <location>
        <begin position="64"/>
        <end position="90"/>
    </location>
</feature>
<keyword evidence="3 6" id="KW-0812">Transmembrane</keyword>
<gene>
    <name evidence="7" type="ORF">Y10_12450</name>
</gene>
<organism evidence="7 8">
    <name type="scientific">Neptunitalea lumnitzerae</name>
    <dbReference type="NCBI Taxonomy" id="2965509"/>
    <lineage>
        <taxon>Bacteria</taxon>
        <taxon>Pseudomonadati</taxon>
        <taxon>Bacteroidota</taxon>
        <taxon>Flavobacteriia</taxon>
        <taxon>Flavobacteriales</taxon>
        <taxon>Flavobacteriaceae</taxon>
        <taxon>Neptunitalea</taxon>
    </lineage>
</organism>
<feature type="transmembrane region" description="Helical" evidence="6">
    <location>
        <begin position="227"/>
        <end position="255"/>
    </location>
</feature>
<comment type="caution">
    <text evidence="7">The sequence shown here is derived from an EMBL/GenBank/DDBJ whole genome shotgun (WGS) entry which is preliminary data.</text>
</comment>
<dbReference type="PANTHER" id="PTHR21716">
    <property type="entry name" value="TRANSMEMBRANE PROTEIN"/>
    <property type="match status" value="1"/>
</dbReference>
<dbReference type="InterPro" id="IPR002549">
    <property type="entry name" value="AI-2E-like"/>
</dbReference>
<name>A0ABQ5MHN7_9FLAO</name>
<feature type="transmembrane region" description="Helical" evidence="6">
    <location>
        <begin position="262"/>
        <end position="285"/>
    </location>
</feature>
<proteinExistence type="inferred from homology"/>
<dbReference type="Proteomes" id="UP001143543">
    <property type="component" value="Unassembled WGS sequence"/>
</dbReference>
<dbReference type="Pfam" id="PF01594">
    <property type="entry name" value="AI-2E_transport"/>
    <property type="match status" value="1"/>
</dbReference>
<evidence type="ECO:0000256" key="2">
    <source>
        <dbReference type="ARBA" id="ARBA00009773"/>
    </source>
</evidence>
<feature type="transmembrane region" description="Helical" evidence="6">
    <location>
        <begin position="12"/>
        <end position="29"/>
    </location>
</feature>
<evidence type="ECO:0000313" key="7">
    <source>
        <dbReference type="EMBL" id="GLB48877.1"/>
    </source>
</evidence>
<evidence type="ECO:0000256" key="1">
    <source>
        <dbReference type="ARBA" id="ARBA00004141"/>
    </source>
</evidence>
<comment type="subcellular location">
    <subcellularLocation>
        <location evidence="1">Membrane</location>
        <topology evidence="1">Multi-pass membrane protein</topology>
    </subcellularLocation>
</comment>
<keyword evidence="4 6" id="KW-1133">Transmembrane helix</keyword>
<evidence type="ECO:0000256" key="4">
    <source>
        <dbReference type="ARBA" id="ARBA00022989"/>
    </source>
</evidence>